<dbReference type="KEGG" id="cjt:EG359_17290"/>
<name>A0A1N7IAZ1_9FLAO</name>
<dbReference type="Proteomes" id="UP000186106">
    <property type="component" value="Unassembled WGS sequence"/>
</dbReference>
<accession>A0A1N7IAZ1</accession>
<dbReference type="STRING" id="112234.SAMN05421768_103657"/>
<sequence length="97" mass="10907">MELIGTIKNIGPVQNFASGFQKREFILVTEEQYPQTLLIEITADRIDLLDHFKPSDIVRVGINIKGKEWTSPGGDVKYFTSLSAWKVTHKILSNSAT</sequence>
<keyword evidence="4" id="KW-1185">Reference proteome</keyword>
<dbReference type="OrthoDB" id="598142at2"/>
<reference evidence="2 3" key="1">
    <citation type="submission" date="2017-01" db="EMBL/GenBank/DDBJ databases">
        <authorList>
            <person name="Mah S.A."/>
            <person name="Swanson W.J."/>
            <person name="Moy G.W."/>
            <person name="Vacquier V.D."/>
        </authorList>
    </citation>
    <scope>NUCLEOTIDE SEQUENCE [LARGE SCALE GENOMIC DNA]</scope>
    <source>
        <strain evidence="2 3">DSM 16927</strain>
    </source>
</reference>
<dbReference type="EMBL" id="CP033926">
    <property type="protein sequence ID" value="AZB01258.1"/>
    <property type="molecule type" value="Genomic_DNA"/>
</dbReference>
<dbReference type="EMBL" id="FTNZ01000003">
    <property type="protein sequence ID" value="SIS34235.1"/>
    <property type="molecule type" value="Genomic_DNA"/>
</dbReference>
<dbReference type="Pfam" id="PF11325">
    <property type="entry name" value="DUF3127"/>
    <property type="match status" value="1"/>
</dbReference>
<proteinExistence type="predicted"/>
<reference evidence="1 4" key="2">
    <citation type="submission" date="2018-11" db="EMBL/GenBank/DDBJ databases">
        <title>Proposal to divide the Flavobacteriaceae and reorganize its genera based on Amino Acid Identity values calculated from whole genome sequences.</title>
        <authorList>
            <person name="Nicholson A.C."/>
            <person name="Gulvik C.A."/>
            <person name="Whitney A.M."/>
            <person name="Humrighouse B.W."/>
            <person name="Bell M."/>
            <person name="Holmes B."/>
            <person name="Steigerwalt A.G."/>
            <person name="Villarma A."/>
            <person name="Sheth M."/>
            <person name="Batra D."/>
            <person name="Pryor J."/>
            <person name="Bernardet J.-F."/>
            <person name="Hugo C."/>
            <person name="Kampfer P."/>
            <person name="Newman J."/>
            <person name="McQuiston J.R."/>
        </authorList>
    </citation>
    <scope>NUCLEOTIDE SEQUENCE [LARGE SCALE GENOMIC DNA]</scope>
    <source>
        <strain evidence="1 4">DSM 16927</strain>
    </source>
</reference>
<gene>
    <name evidence="1" type="ORF">EG359_17290</name>
    <name evidence="2" type="ORF">SAMN05421768_103657</name>
</gene>
<dbReference type="Proteomes" id="UP000279541">
    <property type="component" value="Chromosome"/>
</dbReference>
<evidence type="ECO:0000313" key="4">
    <source>
        <dbReference type="Proteomes" id="UP000279541"/>
    </source>
</evidence>
<evidence type="ECO:0000313" key="3">
    <source>
        <dbReference type="Proteomes" id="UP000186106"/>
    </source>
</evidence>
<dbReference type="RefSeq" id="WP_076353328.1">
    <property type="nucleotide sequence ID" value="NZ_CP033926.1"/>
</dbReference>
<organism evidence="2 3">
    <name type="scientific">Chryseobacterium joostei</name>
    <dbReference type="NCBI Taxonomy" id="112234"/>
    <lineage>
        <taxon>Bacteria</taxon>
        <taxon>Pseudomonadati</taxon>
        <taxon>Bacteroidota</taxon>
        <taxon>Flavobacteriia</taxon>
        <taxon>Flavobacteriales</taxon>
        <taxon>Weeksellaceae</taxon>
        <taxon>Chryseobacterium group</taxon>
        <taxon>Chryseobacterium</taxon>
    </lineage>
</organism>
<protein>
    <submittedName>
        <fullName evidence="1">DUF3127 domain-containing protein</fullName>
    </submittedName>
</protein>
<evidence type="ECO:0000313" key="2">
    <source>
        <dbReference type="EMBL" id="SIS34235.1"/>
    </source>
</evidence>
<evidence type="ECO:0000313" key="1">
    <source>
        <dbReference type="EMBL" id="AZB01258.1"/>
    </source>
</evidence>
<dbReference type="InterPro" id="IPR021474">
    <property type="entry name" value="DUF3127"/>
</dbReference>
<dbReference type="AlphaFoldDB" id="A0A1N7IAZ1"/>